<dbReference type="OMA" id="YNAMQSQ"/>
<dbReference type="GeneID" id="115956071"/>
<dbReference type="EnsemblPlants" id="QL08p053405:mrna">
    <property type="protein sequence ID" value="QL08p053405:mrna"/>
    <property type="gene ID" value="QL08p053405"/>
</dbReference>
<dbReference type="KEGG" id="qlo:115956071"/>
<dbReference type="RefSeq" id="XP_030930391.1">
    <property type="nucleotide sequence ID" value="XM_031074531.1"/>
</dbReference>
<proteinExistence type="inferred from homology"/>
<name>A0A7N2R9Q9_QUELO</name>
<evidence type="ECO:0000313" key="6">
    <source>
        <dbReference type="EnsemblPlants" id="QL08p053405:mrna"/>
    </source>
</evidence>
<gene>
    <name evidence="6" type="primary">LOC115956071</name>
</gene>
<keyword evidence="7" id="KW-1185">Reference proteome</keyword>
<dbReference type="EMBL" id="LRBV02000008">
    <property type="status" value="NOT_ANNOTATED_CDS"/>
    <property type="molecule type" value="Genomic_DNA"/>
</dbReference>
<evidence type="ECO:0000256" key="4">
    <source>
        <dbReference type="ARBA" id="ARBA00022553"/>
    </source>
</evidence>
<feature type="compositionally biased region" description="Gly residues" evidence="5">
    <location>
        <begin position="289"/>
        <end position="304"/>
    </location>
</feature>
<evidence type="ECO:0000256" key="5">
    <source>
        <dbReference type="SAM" id="MobiDB-lite"/>
    </source>
</evidence>
<dbReference type="RefSeq" id="XP_030930390.1">
    <property type="nucleotide sequence ID" value="XM_031074530.1"/>
</dbReference>
<protein>
    <recommendedName>
        <fullName evidence="8">Glycine-rich protein</fullName>
    </recommendedName>
</protein>
<sequence length="355" mass="38988">MQGGRGGRDPFSNFGDPFAGLGGFGGFGDHRSLLSNFFGGRNPFDDPFFTRPLGGMFDSNPGFFGSSGSPFMNMHPSGFLEHHGSSGSPFMNMHPPEFLEHQAPEPKRPKGPIIEELNSDDEKEDVNKETKENPRKHGRSRSECYVEDPDDEIEEKKSKHLLYRNADNRLNHNQSQPQARNFTFESSTVTYGGADGPYYTSSRTRKTSDGVTVEEAKEADIAARQASHRISRGLHNKGHSVMRKLNSDGKVDTSQILHNLNEDELVGFEDAWKGNAQKHMPGWSEDLIGYGGSSSGHGQAGRGGWALPSTEHAQHSGRVIPDGRDRGGSSHSEVSGRKKSDVKDKSGYSRGKARN</sequence>
<feature type="region of interest" description="Disordered" evidence="5">
    <location>
        <begin position="287"/>
        <end position="355"/>
    </location>
</feature>
<evidence type="ECO:0000256" key="1">
    <source>
        <dbReference type="ARBA" id="ARBA00004496"/>
    </source>
</evidence>
<evidence type="ECO:0000313" key="7">
    <source>
        <dbReference type="Proteomes" id="UP000594261"/>
    </source>
</evidence>
<dbReference type="PANTHER" id="PTHR13105">
    <property type="entry name" value="MYELOID LEUKEMIA FACTOR"/>
    <property type="match status" value="1"/>
</dbReference>
<evidence type="ECO:0008006" key="8">
    <source>
        <dbReference type="Google" id="ProtNLM"/>
    </source>
</evidence>
<feature type="region of interest" description="Disordered" evidence="5">
    <location>
        <begin position="96"/>
        <end position="152"/>
    </location>
</feature>
<dbReference type="GO" id="GO:0005737">
    <property type="term" value="C:cytoplasm"/>
    <property type="evidence" value="ECO:0007669"/>
    <property type="project" value="UniProtKB-SubCell"/>
</dbReference>
<comment type="subcellular location">
    <subcellularLocation>
        <location evidence="1">Cytoplasm</location>
    </subcellularLocation>
</comment>
<feature type="compositionally biased region" description="Basic and acidic residues" evidence="5">
    <location>
        <begin position="321"/>
        <end position="347"/>
    </location>
</feature>
<dbReference type="Pfam" id="PF10248">
    <property type="entry name" value="Mlf1IP"/>
    <property type="match status" value="1"/>
</dbReference>
<dbReference type="FunCoup" id="A0A7N2R9Q9">
    <property type="interactions" value="1483"/>
</dbReference>
<evidence type="ECO:0000256" key="3">
    <source>
        <dbReference type="ARBA" id="ARBA00022490"/>
    </source>
</evidence>
<feature type="compositionally biased region" description="Basic and acidic residues" evidence="5">
    <location>
        <begin position="125"/>
        <end position="144"/>
    </location>
</feature>
<evidence type="ECO:0000256" key="2">
    <source>
        <dbReference type="ARBA" id="ARBA00008332"/>
    </source>
</evidence>
<accession>A0A7N2R9Q9</accession>
<dbReference type="InterPro" id="IPR019376">
    <property type="entry name" value="Myeloid_leukemia_factor"/>
</dbReference>
<reference evidence="6" key="2">
    <citation type="submission" date="2021-01" db="UniProtKB">
        <authorList>
            <consortium name="EnsemblPlants"/>
        </authorList>
    </citation>
    <scope>IDENTIFICATION</scope>
</reference>
<keyword evidence="3" id="KW-0963">Cytoplasm</keyword>
<dbReference type="AlphaFoldDB" id="A0A7N2R9Q9"/>
<keyword evidence="4" id="KW-0597">Phosphoprotein</keyword>
<reference evidence="6 7" key="1">
    <citation type="journal article" date="2016" name="G3 (Bethesda)">
        <title>First Draft Assembly and Annotation of the Genome of a California Endemic Oak Quercus lobata Nee (Fagaceae).</title>
        <authorList>
            <person name="Sork V.L."/>
            <person name="Fitz-Gibbon S.T."/>
            <person name="Puiu D."/>
            <person name="Crepeau M."/>
            <person name="Gugger P.F."/>
            <person name="Sherman R."/>
            <person name="Stevens K."/>
            <person name="Langley C.H."/>
            <person name="Pellegrini M."/>
            <person name="Salzberg S.L."/>
        </authorList>
    </citation>
    <scope>NUCLEOTIDE SEQUENCE [LARGE SCALE GENOMIC DNA]</scope>
    <source>
        <strain evidence="6 7">cv. SW786</strain>
    </source>
</reference>
<feature type="compositionally biased region" description="Basic and acidic residues" evidence="5">
    <location>
        <begin position="97"/>
        <end position="108"/>
    </location>
</feature>
<organism evidence="6 7">
    <name type="scientific">Quercus lobata</name>
    <name type="common">Valley oak</name>
    <dbReference type="NCBI Taxonomy" id="97700"/>
    <lineage>
        <taxon>Eukaryota</taxon>
        <taxon>Viridiplantae</taxon>
        <taxon>Streptophyta</taxon>
        <taxon>Embryophyta</taxon>
        <taxon>Tracheophyta</taxon>
        <taxon>Spermatophyta</taxon>
        <taxon>Magnoliopsida</taxon>
        <taxon>eudicotyledons</taxon>
        <taxon>Gunneridae</taxon>
        <taxon>Pentapetalae</taxon>
        <taxon>rosids</taxon>
        <taxon>fabids</taxon>
        <taxon>Fagales</taxon>
        <taxon>Fagaceae</taxon>
        <taxon>Quercus</taxon>
    </lineage>
</organism>
<comment type="similarity">
    <text evidence="2">Belongs to the MLF family.</text>
</comment>
<dbReference type="OrthoDB" id="8707547at2759"/>
<dbReference type="Proteomes" id="UP000594261">
    <property type="component" value="Chromosome 8"/>
</dbReference>
<dbReference type="InParanoid" id="A0A7N2R9Q9"/>
<dbReference type="Gramene" id="QL08p053405:mrna">
    <property type="protein sequence ID" value="QL08p053405:mrna"/>
    <property type="gene ID" value="QL08p053405"/>
</dbReference>